<protein>
    <submittedName>
        <fullName evidence="1">Uncharacterized protein</fullName>
    </submittedName>
</protein>
<dbReference type="Proteomes" id="UP001152795">
    <property type="component" value="Unassembled WGS sequence"/>
</dbReference>
<organism evidence="1 2">
    <name type="scientific">Paramuricea clavata</name>
    <name type="common">Red gorgonian</name>
    <name type="synonym">Violescent sea-whip</name>
    <dbReference type="NCBI Taxonomy" id="317549"/>
    <lineage>
        <taxon>Eukaryota</taxon>
        <taxon>Metazoa</taxon>
        <taxon>Cnidaria</taxon>
        <taxon>Anthozoa</taxon>
        <taxon>Octocorallia</taxon>
        <taxon>Malacalcyonacea</taxon>
        <taxon>Plexauridae</taxon>
        <taxon>Paramuricea</taxon>
    </lineage>
</organism>
<reference evidence="1" key="1">
    <citation type="submission" date="2020-04" db="EMBL/GenBank/DDBJ databases">
        <authorList>
            <person name="Alioto T."/>
            <person name="Alioto T."/>
            <person name="Gomez Garrido J."/>
        </authorList>
    </citation>
    <scope>NUCLEOTIDE SEQUENCE</scope>
    <source>
        <strain evidence="1">A484AB</strain>
    </source>
</reference>
<dbReference type="OrthoDB" id="10044382at2759"/>
<dbReference type="AlphaFoldDB" id="A0A7D9HEY8"/>
<sequence>MLGSLFEFVQPLERNKLEREPLLIFPRKYSHDVLADYYYSTISNHDMLTMPTYQHDDDAFRSLIHVALQIWGDVIAIPGHEGLDVAEATAIDCVPDRL</sequence>
<keyword evidence="2" id="KW-1185">Reference proteome</keyword>
<evidence type="ECO:0000313" key="2">
    <source>
        <dbReference type="Proteomes" id="UP001152795"/>
    </source>
</evidence>
<proteinExistence type="predicted"/>
<name>A0A7D9HEY8_PARCT</name>
<accession>A0A7D9HEY8</accession>
<evidence type="ECO:0000313" key="1">
    <source>
        <dbReference type="EMBL" id="CAB3980960.1"/>
    </source>
</evidence>
<comment type="caution">
    <text evidence="1">The sequence shown here is derived from an EMBL/GenBank/DDBJ whole genome shotgun (WGS) entry which is preliminary data.</text>
</comment>
<gene>
    <name evidence="1" type="ORF">PACLA_8A057426</name>
</gene>
<dbReference type="EMBL" id="CACRXK020000340">
    <property type="protein sequence ID" value="CAB3980960.1"/>
    <property type="molecule type" value="Genomic_DNA"/>
</dbReference>